<proteinExistence type="predicted"/>
<reference evidence="1 2" key="1">
    <citation type="journal article" date="2019" name="Nat. Ecol. Evol.">
        <title>Megaphylogeny resolves global patterns of mushroom evolution.</title>
        <authorList>
            <person name="Varga T."/>
            <person name="Krizsan K."/>
            <person name="Foldi C."/>
            <person name="Dima B."/>
            <person name="Sanchez-Garcia M."/>
            <person name="Sanchez-Ramirez S."/>
            <person name="Szollosi G.J."/>
            <person name="Szarkandi J.G."/>
            <person name="Papp V."/>
            <person name="Albert L."/>
            <person name="Andreopoulos W."/>
            <person name="Angelini C."/>
            <person name="Antonin V."/>
            <person name="Barry K.W."/>
            <person name="Bougher N.L."/>
            <person name="Buchanan P."/>
            <person name="Buyck B."/>
            <person name="Bense V."/>
            <person name="Catcheside P."/>
            <person name="Chovatia M."/>
            <person name="Cooper J."/>
            <person name="Damon W."/>
            <person name="Desjardin D."/>
            <person name="Finy P."/>
            <person name="Geml J."/>
            <person name="Haridas S."/>
            <person name="Hughes K."/>
            <person name="Justo A."/>
            <person name="Karasinski D."/>
            <person name="Kautmanova I."/>
            <person name="Kiss B."/>
            <person name="Kocsube S."/>
            <person name="Kotiranta H."/>
            <person name="LaButti K.M."/>
            <person name="Lechner B.E."/>
            <person name="Liimatainen K."/>
            <person name="Lipzen A."/>
            <person name="Lukacs Z."/>
            <person name="Mihaltcheva S."/>
            <person name="Morgado L.N."/>
            <person name="Niskanen T."/>
            <person name="Noordeloos M.E."/>
            <person name="Ohm R.A."/>
            <person name="Ortiz-Santana B."/>
            <person name="Ovrebo C."/>
            <person name="Racz N."/>
            <person name="Riley R."/>
            <person name="Savchenko A."/>
            <person name="Shiryaev A."/>
            <person name="Soop K."/>
            <person name="Spirin V."/>
            <person name="Szebenyi C."/>
            <person name="Tomsovsky M."/>
            <person name="Tulloss R.E."/>
            <person name="Uehling J."/>
            <person name="Grigoriev I.V."/>
            <person name="Vagvolgyi C."/>
            <person name="Papp T."/>
            <person name="Martin F.M."/>
            <person name="Miettinen O."/>
            <person name="Hibbett D.S."/>
            <person name="Nagy L.G."/>
        </authorList>
    </citation>
    <scope>NUCLEOTIDE SEQUENCE [LARGE SCALE GENOMIC DNA]</scope>
    <source>
        <strain evidence="1 2">NL-1719</strain>
    </source>
</reference>
<keyword evidence="2" id="KW-1185">Reference proteome</keyword>
<dbReference type="Proteomes" id="UP000308600">
    <property type="component" value="Unassembled WGS sequence"/>
</dbReference>
<evidence type="ECO:0000313" key="2">
    <source>
        <dbReference type="Proteomes" id="UP000308600"/>
    </source>
</evidence>
<dbReference type="EMBL" id="ML208647">
    <property type="protein sequence ID" value="TFK61569.1"/>
    <property type="molecule type" value="Genomic_DNA"/>
</dbReference>
<gene>
    <name evidence="1" type="ORF">BDN72DRAFT_863498</name>
</gene>
<organism evidence="1 2">
    <name type="scientific">Pluteus cervinus</name>
    <dbReference type="NCBI Taxonomy" id="181527"/>
    <lineage>
        <taxon>Eukaryota</taxon>
        <taxon>Fungi</taxon>
        <taxon>Dikarya</taxon>
        <taxon>Basidiomycota</taxon>
        <taxon>Agaricomycotina</taxon>
        <taxon>Agaricomycetes</taxon>
        <taxon>Agaricomycetidae</taxon>
        <taxon>Agaricales</taxon>
        <taxon>Pluteineae</taxon>
        <taxon>Pluteaceae</taxon>
        <taxon>Pluteus</taxon>
    </lineage>
</organism>
<name>A0ACD3A7H6_9AGAR</name>
<protein>
    <submittedName>
        <fullName evidence="1">Uncharacterized protein</fullName>
    </submittedName>
</protein>
<evidence type="ECO:0000313" key="1">
    <source>
        <dbReference type="EMBL" id="TFK61569.1"/>
    </source>
</evidence>
<accession>A0ACD3A7H6</accession>
<sequence>MSSEASILIPEVICGIVGVCPPLAVVRLSQTNHRIHKVVTEYLPHRYSAFRVLSRFLTTSEYDSLRPMQCRFGLLVVGSAALNVFDPTTEMARGLDLMVHTNFKEEVEDWLKSIGYNTLPSDPMDTDRPFPPREDDESPLHEIRHFMRGDSLERSKHIYLFVTRNAPIEVVLTSDLTCNMHFLTANNAISLYPYSTFGEREALRIYNDPGLRSSDFIRKYEHRGWRVTFASTATQRNNPKSDFFVPGQRHIGDEKSWTTRCNTGEPLPELHPLHFTTSWELQYDPVDSETVTDFHLIEEHPFKFTYVMAEDPNIDRVVYDVLRSKNSLEDRDQLLKQALETHFR</sequence>